<dbReference type="GO" id="GO:0006535">
    <property type="term" value="P:cysteine biosynthetic process from serine"/>
    <property type="evidence" value="ECO:0007669"/>
    <property type="project" value="InterPro"/>
</dbReference>
<dbReference type="PROSITE" id="PS00901">
    <property type="entry name" value="CYS_SYNTHASE"/>
    <property type="match status" value="1"/>
</dbReference>
<reference evidence="8 9" key="1">
    <citation type="submission" date="2017-11" db="EMBL/GenBank/DDBJ databases">
        <title>Evolution of Phototrophy in the Chloroflexi Phylum Driven by Horizontal Gene Transfer.</title>
        <authorList>
            <person name="Ward L.M."/>
            <person name="Hemp J."/>
            <person name="Shih P.M."/>
            <person name="Mcglynn S.E."/>
            <person name="Fischer W."/>
        </authorList>
    </citation>
    <scope>NUCLEOTIDE SEQUENCE [LARGE SCALE GENOMIC DNA]</scope>
    <source>
        <strain evidence="8">JP3_7</strain>
    </source>
</reference>
<evidence type="ECO:0000256" key="1">
    <source>
        <dbReference type="ARBA" id="ARBA00001933"/>
    </source>
</evidence>
<evidence type="ECO:0000313" key="9">
    <source>
        <dbReference type="Proteomes" id="UP000230790"/>
    </source>
</evidence>
<dbReference type="SUPFAM" id="SSF53686">
    <property type="entry name" value="Tryptophan synthase beta subunit-like PLP-dependent enzymes"/>
    <property type="match status" value="1"/>
</dbReference>
<dbReference type="Proteomes" id="UP000230790">
    <property type="component" value="Unassembled WGS sequence"/>
</dbReference>
<dbReference type="GO" id="GO:0016765">
    <property type="term" value="F:transferase activity, transferring alkyl or aryl (other than methyl) groups"/>
    <property type="evidence" value="ECO:0007669"/>
    <property type="project" value="UniProtKB-ARBA"/>
</dbReference>
<dbReference type="InterPro" id="IPR001926">
    <property type="entry name" value="TrpB-like_PALP"/>
</dbReference>
<evidence type="ECO:0000256" key="4">
    <source>
        <dbReference type="ARBA" id="ARBA00022679"/>
    </source>
</evidence>
<keyword evidence="5" id="KW-0663">Pyridoxal phosphate</keyword>
<evidence type="ECO:0000256" key="6">
    <source>
        <dbReference type="ARBA" id="ARBA00023192"/>
    </source>
</evidence>
<evidence type="ECO:0000256" key="5">
    <source>
        <dbReference type="ARBA" id="ARBA00022898"/>
    </source>
</evidence>
<comment type="caution">
    <text evidence="8">The sequence shown here is derived from an EMBL/GenBank/DDBJ whole genome shotgun (WGS) entry which is preliminary data.</text>
</comment>
<accession>A0A2M8QDR1</accession>
<comment type="cofactor">
    <cofactor evidence="1">
        <name>pyridoxal 5'-phosphate</name>
        <dbReference type="ChEBI" id="CHEBI:597326"/>
    </cofactor>
</comment>
<dbReference type="InterPro" id="IPR036052">
    <property type="entry name" value="TrpB-like_PALP_sf"/>
</dbReference>
<dbReference type="Pfam" id="PF00291">
    <property type="entry name" value="PALP"/>
    <property type="match status" value="1"/>
</dbReference>
<protein>
    <submittedName>
        <fullName evidence="8">Cysteine synthase</fullName>
    </submittedName>
</protein>
<dbReference type="PANTHER" id="PTHR10314">
    <property type="entry name" value="CYSTATHIONINE BETA-SYNTHASE"/>
    <property type="match status" value="1"/>
</dbReference>
<evidence type="ECO:0000313" key="8">
    <source>
        <dbReference type="EMBL" id="PJF47930.1"/>
    </source>
</evidence>
<keyword evidence="4" id="KW-0808">Transferase</keyword>
<evidence type="ECO:0000256" key="3">
    <source>
        <dbReference type="ARBA" id="ARBA00022605"/>
    </source>
</evidence>
<proteinExistence type="inferred from homology"/>
<dbReference type="Gene3D" id="3.40.50.1100">
    <property type="match status" value="2"/>
</dbReference>
<organism evidence="8 9">
    <name type="scientific">Candidatus Thermofonsia Clade 3 bacterium</name>
    <dbReference type="NCBI Taxonomy" id="2364212"/>
    <lineage>
        <taxon>Bacteria</taxon>
        <taxon>Bacillati</taxon>
        <taxon>Chloroflexota</taxon>
        <taxon>Candidatus Thermofontia</taxon>
        <taxon>Candidatus Thermofonsia Clade 3</taxon>
    </lineage>
</organism>
<feature type="domain" description="Tryptophan synthase beta chain-like PALP" evidence="7">
    <location>
        <begin position="11"/>
        <end position="290"/>
    </location>
</feature>
<evidence type="ECO:0000259" key="7">
    <source>
        <dbReference type="Pfam" id="PF00291"/>
    </source>
</evidence>
<sequence>MGASLPSALVDLVGNTPLISLARIAAHVAPVEIYAKAEWFNPSGSVKDRAAWNIVRTAIQSGYLTPEKTLLDATSGNMGIAYAMLGAALGYRVHLVMPANVTPERKVIMNAYGADMTFTDPMAGSDGAIEKARQLYAQSPDAFFYANQYDNDANWLAHYHGTAEEIWRQTQGRITHFVAALGTGGTFTGTGRRLRELNPKIRLISLQPDSPLNAIEGWKHMPTAIRPQIYDPALADENIEIATEEAHSMARQLAREAGLFVSPSAGGAVAGALSVAERLKEGVIVTILADAGYKYVSERFW</sequence>
<dbReference type="InterPro" id="IPR001216">
    <property type="entry name" value="P-phosphate_BS"/>
</dbReference>
<dbReference type="CDD" id="cd01561">
    <property type="entry name" value="CBS_like"/>
    <property type="match status" value="1"/>
</dbReference>
<evidence type="ECO:0000256" key="2">
    <source>
        <dbReference type="ARBA" id="ARBA00007103"/>
    </source>
</evidence>
<keyword evidence="3" id="KW-0028">Amino-acid biosynthesis</keyword>
<gene>
    <name evidence="8" type="ORF">CUN48_06165</name>
</gene>
<dbReference type="AlphaFoldDB" id="A0A2M8QDR1"/>
<comment type="similarity">
    <text evidence="2">Belongs to the cysteine synthase/cystathionine beta-synthase family.</text>
</comment>
<keyword evidence="6" id="KW-0198">Cysteine biosynthesis</keyword>
<name>A0A2M8QDR1_9CHLR</name>
<dbReference type="EMBL" id="PGTN01000030">
    <property type="protein sequence ID" value="PJF47930.1"/>
    <property type="molecule type" value="Genomic_DNA"/>
</dbReference>
<dbReference type="InterPro" id="IPR050214">
    <property type="entry name" value="Cys_Synth/Cystath_Beta-Synth"/>
</dbReference>
<dbReference type="FunFam" id="3.40.50.1100:FF:000016">
    <property type="entry name" value="Cysteine synthase A"/>
    <property type="match status" value="1"/>
</dbReference>